<evidence type="ECO:0000313" key="28">
    <source>
        <dbReference type="WBParaSite" id="MBELARI_LOCUS21555"/>
    </source>
</evidence>
<evidence type="ECO:0000256" key="3">
    <source>
        <dbReference type="ARBA" id="ARBA00022475"/>
    </source>
</evidence>
<dbReference type="Pfam" id="PF07699">
    <property type="entry name" value="Ephrin_rec_like"/>
    <property type="match status" value="1"/>
</dbReference>
<dbReference type="InterPro" id="IPR001245">
    <property type="entry name" value="Ser-Thr/Tyr_kinase_cat_dom"/>
</dbReference>
<keyword evidence="9 18" id="KW-0547">Nucleotide-binding</keyword>
<dbReference type="Gene3D" id="3.30.200.20">
    <property type="entry name" value="Phosphorylase Kinase, domain 1"/>
    <property type="match status" value="1"/>
</dbReference>
<evidence type="ECO:0000256" key="6">
    <source>
        <dbReference type="ARBA" id="ARBA00022692"/>
    </source>
</evidence>
<dbReference type="PROSITE" id="PS50011">
    <property type="entry name" value="PROTEIN_KINASE_DOM"/>
    <property type="match status" value="1"/>
</dbReference>
<feature type="domain" description="Fibronectin type-III" evidence="25">
    <location>
        <begin position="436"/>
        <end position="523"/>
    </location>
</feature>
<feature type="domain" description="Eph LBD" evidence="26">
    <location>
        <begin position="26"/>
        <end position="203"/>
    </location>
</feature>
<evidence type="ECO:0000256" key="23">
    <source>
        <dbReference type="SAM" id="SignalP"/>
    </source>
</evidence>
<feature type="active site" description="Proton acceptor" evidence="17">
    <location>
        <position position="803"/>
    </location>
</feature>
<keyword evidence="8" id="KW-0677">Repeat</keyword>
<name>A0AAF3F595_9BILA</name>
<dbReference type="Pfam" id="PF14575">
    <property type="entry name" value="EphA2_TM"/>
    <property type="match status" value="1"/>
</dbReference>
<evidence type="ECO:0000256" key="22">
    <source>
        <dbReference type="SAM" id="Phobius"/>
    </source>
</evidence>
<evidence type="ECO:0000256" key="14">
    <source>
        <dbReference type="ARBA" id="ARBA00023137"/>
    </source>
</evidence>
<dbReference type="InterPro" id="IPR003961">
    <property type="entry name" value="FN3_dom"/>
</dbReference>
<dbReference type="PIRSF" id="PIRSF000666">
    <property type="entry name" value="TyrPK_ephrin_receptor"/>
    <property type="match status" value="1"/>
</dbReference>
<dbReference type="Gene3D" id="2.60.40.1770">
    <property type="entry name" value="ephrin a2 ectodomain"/>
    <property type="match status" value="1"/>
</dbReference>
<dbReference type="InterPro" id="IPR027936">
    <property type="entry name" value="Eph_TM"/>
</dbReference>
<evidence type="ECO:0000256" key="15">
    <source>
        <dbReference type="ARBA" id="ARBA00023170"/>
    </source>
</evidence>
<dbReference type="Gene3D" id="2.10.50.10">
    <property type="entry name" value="Tumor Necrosis Factor Receptor, subunit A, domain 2"/>
    <property type="match status" value="1"/>
</dbReference>
<dbReference type="Proteomes" id="UP000887575">
    <property type="component" value="Unassembled WGS sequence"/>
</dbReference>
<dbReference type="Gene3D" id="2.60.120.260">
    <property type="entry name" value="Galactose-binding domain-like"/>
    <property type="match status" value="1"/>
</dbReference>
<dbReference type="Gene3D" id="2.60.40.10">
    <property type="entry name" value="Immunoglobulins"/>
    <property type="match status" value="2"/>
</dbReference>
<evidence type="ECO:0000256" key="7">
    <source>
        <dbReference type="ARBA" id="ARBA00022729"/>
    </source>
</evidence>
<dbReference type="InterPro" id="IPR001090">
    <property type="entry name" value="Ephrin_rcpt_lig-bd_dom"/>
</dbReference>
<keyword evidence="12 22" id="KW-1133">Transmembrane helix</keyword>
<dbReference type="InterPro" id="IPR017441">
    <property type="entry name" value="Protein_kinase_ATP_BS"/>
</dbReference>
<dbReference type="PANTHER" id="PTHR46877">
    <property type="entry name" value="EPH RECEPTOR A5"/>
    <property type="match status" value="1"/>
</dbReference>
<protein>
    <recommendedName>
        <fullName evidence="2">receptor protein-tyrosine kinase</fullName>
        <ecNumber evidence="2">2.7.10.1</ecNumber>
    </recommendedName>
</protein>
<dbReference type="SUPFAM" id="SSF57184">
    <property type="entry name" value="Growth factor receptor domain"/>
    <property type="match status" value="1"/>
</dbReference>
<feature type="disulfide bond" evidence="19">
    <location>
        <begin position="106"/>
        <end position="113"/>
    </location>
</feature>
<feature type="region of interest" description="Disordered" evidence="21">
    <location>
        <begin position="1052"/>
        <end position="1092"/>
    </location>
</feature>
<keyword evidence="19" id="KW-1015">Disulfide bond</keyword>
<evidence type="ECO:0000256" key="21">
    <source>
        <dbReference type="SAM" id="MobiDB-lite"/>
    </source>
</evidence>
<feature type="binding site" evidence="18 20">
    <location>
        <position position="707"/>
    </location>
    <ligand>
        <name>ATP</name>
        <dbReference type="ChEBI" id="CHEBI:30616"/>
    </ligand>
</feature>
<evidence type="ECO:0000256" key="2">
    <source>
        <dbReference type="ARBA" id="ARBA00011902"/>
    </source>
</evidence>
<dbReference type="GO" id="GO:0005005">
    <property type="term" value="F:transmembrane-ephrin receptor activity"/>
    <property type="evidence" value="ECO:0007669"/>
    <property type="project" value="TreeGrafter"/>
</dbReference>
<dbReference type="PROSITE" id="PS00107">
    <property type="entry name" value="PROTEIN_KINASE_ATP"/>
    <property type="match status" value="1"/>
</dbReference>
<dbReference type="FunFam" id="3.30.200.20:FF:000802">
    <property type="entry name" value="Ephrin receptor 1"/>
    <property type="match status" value="1"/>
</dbReference>
<feature type="signal peptide" evidence="23">
    <location>
        <begin position="1"/>
        <end position="24"/>
    </location>
</feature>
<accession>A0AAF3F595</accession>
<dbReference type="SUPFAM" id="SSF49785">
    <property type="entry name" value="Galactose-binding domain-like"/>
    <property type="match status" value="1"/>
</dbReference>
<feature type="binding site" evidence="18">
    <location>
        <begin position="674"/>
        <end position="682"/>
    </location>
    <ligand>
        <name>ATP</name>
        <dbReference type="ChEBI" id="CHEBI:30616"/>
    </ligand>
</feature>
<dbReference type="WBParaSite" id="MBELARI_LOCUS21555">
    <property type="protein sequence ID" value="MBELARI_LOCUS21555"/>
    <property type="gene ID" value="MBELARI_LOCUS21555"/>
</dbReference>
<dbReference type="Gene3D" id="1.10.510.10">
    <property type="entry name" value="Transferase(Phosphotransferase) domain 1"/>
    <property type="match status" value="1"/>
</dbReference>
<feature type="domain" description="Protein kinase" evidence="24">
    <location>
        <begin position="668"/>
        <end position="944"/>
    </location>
</feature>
<evidence type="ECO:0000259" key="25">
    <source>
        <dbReference type="PROSITE" id="PS50853"/>
    </source>
</evidence>
<dbReference type="Pfam" id="PF25599">
    <property type="entry name" value="Ephrin_CRD"/>
    <property type="match status" value="1"/>
</dbReference>
<dbReference type="GO" id="GO:0030425">
    <property type="term" value="C:dendrite"/>
    <property type="evidence" value="ECO:0007669"/>
    <property type="project" value="TreeGrafter"/>
</dbReference>
<dbReference type="CDD" id="cd00063">
    <property type="entry name" value="FN3"/>
    <property type="match status" value="2"/>
</dbReference>
<comment type="subcellular location">
    <subcellularLocation>
        <location evidence="1">Cell membrane</location>
        <topology evidence="1">Single-pass type I membrane protein</topology>
    </subcellularLocation>
</comment>
<evidence type="ECO:0000256" key="20">
    <source>
        <dbReference type="PROSITE-ProRule" id="PRU10141"/>
    </source>
</evidence>
<evidence type="ECO:0000256" key="1">
    <source>
        <dbReference type="ARBA" id="ARBA00004251"/>
    </source>
</evidence>
<dbReference type="GO" id="GO:0005886">
    <property type="term" value="C:plasma membrane"/>
    <property type="evidence" value="ECO:0007669"/>
    <property type="project" value="UniProtKB-SubCell"/>
</dbReference>
<dbReference type="SMART" id="SM00219">
    <property type="entry name" value="TyrKc"/>
    <property type="match status" value="1"/>
</dbReference>
<keyword evidence="3" id="KW-1003">Cell membrane</keyword>
<organism evidence="27 28">
    <name type="scientific">Mesorhabditis belari</name>
    <dbReference type="NCBI Taxonomy" id="2138241"/>
    <lineage>
        <taxon>Eukaryota</taxon>
        <taxon>Metazoa</taxon>
        <taxon>Ecdysozoa</taxon>
        <taxon>Nematoda</taxon>
        <taxon>Chromadorea</taxon>
        <taxon>Rhabditida</taxon>
        <taxon>Rhabditina</taxon>
        <taxon>Rhabditomorpha</taxon>
        <taxon>Rhabditoidea</taxon>
        <taxon>Rhabditidae</taxon>
        <taxon>Mesorhabditinae</taxon>
        <taxon>Mesorhabditis</taxon>
    </lineage>
</organism>
<dbReference type="InterPro" id="IPR011009">
    <property type="entry name" value="Kinase-like_dom_sf"/>
</dbReference>
<dbReference type="SMART" id="SM00060">
    <property type="entry name" value="FN3"/>
    <property type="match status" value="2"/>
</dbReference>
<evidence type="ECO:0000256" key="17">
    <source>
        <dbReference type="PIRSR" id="PIRSR000666-1"/>
    </source>
</evidence>
<dbReference type="InterPro" id="IPR013783">
    <property type="entry name" value="Ig-like_fold"/>
</dbReference>
<evidence type="ECO:0000259" key="24">
    <source>
        <dbReference type="PROSITE" id="PS50011"/>
    </source>
</evidence>
<reference evidence="28" key="1">
    <citation type="submission" date="2024-02" db="UniProtKB">
        <authorList>
            <consortium name="WormBaseParasite"/>
        </authorList>
    </citation>
    <scope>IDENTIFICATION</scope>
</reference>
<dbReference type="InterPro" id="IPR008979">
    <property type="entry name" value="Galactose-bd-like_sf"/>
</dbReference>
<dbReference type="InterPro" id="IPR016257">
    <property type="entry name" value="Tyr_kinase_ephrin_rcpt"/>
</dbReference>
<keyword evidence="7 23" id="KW-0732">Signal</keyword>
<keyword evidence="13 22" id="KW-0472">Membrane</keyword>
<evidence type="ECO:0000313" key="27">
    <source>
        <dbReference type="Proteomes" id="UP000887575"/>
    </source>
</evidence>
<evidence type="ECO:0000256" key="8">
    <source>
        <dbReference type="ARBA" id="ARBA00022737"/>
    </source>
</evidence>
<dbReference type="InterPro" id="IPR011641">
    <property type="entry name" value="Tyr-kin_ephrin_A/B_rcpt-like"/>
</dbReference>
<keyword evidence="14" id="KW-0829">Tyrosine-protein kinase</keyword>
<evidence type="ECO:0000256" key="18">
    <source>
        <dbReference type="PIRSR" id="PIRSR000666-2"/>
    </source>
</evidence>
<dbReference type="InterPro" id="IPR020635">
    <property type="entry name" value="Tyr_kinase_cat_dom"/>
</dbReference>
<evidence type="ECO:0000256" key="13">
    <source>
        <dbReference type="ARBA" id="ARBA00023136"/>
    </source>
</evidence>
<dbReference type="SUPFAM" id="SSF49265">
    <property type="entry name" value="Fibronectin type III"/>
    <property type="match status" value="1"/>
</dbReference>
<dbReference type="InterPro" id="IPR008266">
    <property type="entry name" value="Tyr_kinase_AS"/>
</dbReference>
<keyword evidence="6 22" id="KW-0812">Transmembrane</keyword>
<dbReference type="PROSITE" id="PS00109">
    <property type="entry name" value="PROTEIN_KINASE_TYR"/>
    <property type="match status" value="1"/>
</dbReference>
<sequence>MREPKSTIHRSIFCLLLLLTLGTSKRVDILSTSGEKVELKWEVRSYHDTDTWNEETYSGQNNSNERAYVSCNLNEELVDNWLFTPLRDSGNANRVHIYTNYSLRDCSNAGKYCKETFGLYYKLVPKGASDSLIGFNPNKSDWKLLSRLTGGERMRGNGLMKNEEIQTVAVDGSNVRFAFRDTGACVSILAVKIYYELCAEDTIGFATFPETPTASRVFETVDVKGRCVAHAEPIREGSPPMGMCRGDGQWKTAIDGECQCKAGYFPNAGNRCIECPRNTYKQRAGDGECRKCPDYTSSEAGAISCRCLPGYFRATTEGPSNACSKPPSKPSRPRTIEVNQNSVTIDWETPINLGGRKELWYRWECIQELSRSCPSTVRAIPSDAKLSSRHLKLTGLNPNTHYTMKLFAENEVSQVSLSETSWSSVEFSTLPIGAHTVSNLLIELEQNDGVTISWQSPAVAKGSLDYEVEIQENGTRSGVYPTQDTYYNIGSLQPNSRYEFRVRANIDGWGEWSLPLFYNQRNGHVNAEISRDGHPGGITELSIWVLVLLILVLMVFIVFLVFLCRRRSINRKQMSDLDVLDTYKQDTMTPDYPPGLRSFPQQTTTTVSCFGSSPTKVSAPLIPTYGSSSPHALGHYGTNFRPYVDPATYEDPNQALVEFTYDIDPQAIYITSVIGGGEFGDVCMGHLDRALANVGAAEKQIETVAIKTCKPGSSPKAKADFLLEASIMGQFEHPNVIRLIGVVTKAEPVMIVTEYMSNGSLDNFLRSRDINREPLQLPRLMDMLRGIAAGMKYLTDKGYVHRDLAARNVLVSSSLVCKIADFGLSRGVDNSAEQEYTTNGGKIPVRWTSPEAITHRKFTAASDVWSFGVVMWEVMSMGERPYWEWTNQKVISEVMHGYRLPAPMDCPLAIHKLMLWCWKMERHERPPFRQILQILERYTRNPELVHAEGPRSAASFHNLSGNYSSAEHQTPPSQIINAYAGSLDDFLRAAGLSHLTDQLYRRDVRTVADLADLDHFDCLAQGLTTDEYHRIQEMLSGSLQGADASIRIAHTQTLPRQYRGGSNASRHRSPANGRSSTLARNAGPSADNGFFV</sequence>
<keyword evidence="16" id="KW-0325">Glycoprotein</keyword>
<dbReference type="GO" id="GO:0005524">
    <property type="term" value="F:ATP binding"/>
    <property type="evidence" value="ECO:0007669"/>
    <property type="project" value="UniProtKB-UniRule"/>
</dbReference>
<dbReference type="Pfam" id="PF01404">
    <property type="entry name" value="Ephrin_lbd"/>
    <property type="match status" value="1"/>
</dbReference>
<feature type="disulfide bond" evidence="19">
    <location>
        <begin position="71"/>
        <end position="185"/>
    </location>
</feature>
<evidence type="ECO:0000256" key="4">
    <source>
        <dbReference type="ARBA" id="ARBA00022553"/>
    </source>
</evidence>
<dbReference type="FunFam" id="1.10.510.10:FF:000268">
    <property type="entry name" value="Receptor protein-tyrosine kinase"/>
    <property type="match status" value="1"/>
</dbReference>
<keyword evidence="27" id="KW-1185">Reference proteome</keyword>
<dbReference type="PROSITE" id="PS50853">
    <property type="entry name" value="FN3"/>
    <property type="match status" value="2"/>
</dbReference>
<keyword evidence="15" id="KW-0675">Receptor</keyword>
<feature type="compositionally biased region" description="Polar residues" evidence="21">
    <location>
        <begin position="1052"/>
        <end position="1064"/>
    </location>
</feature>
<evidence type="ECO:0000256" key="19">
    <source>
        <dbReference type="PIRSR" id="PIRSR000666-3"/>
    </source>
</evidence>
<evidence type="ECO:0000256" key="10">
    <source>
        <dbReference type="ARBA" id="ARBA00022777"/>
    </source>
</evidence>
<feature type="domain" description="Fibronectin type-III" evidence="25">
    <location>
        <begin position="329"/>
        <end position="432"/>
    </location>
</feature>
<dbReference type="PRINTS" id="PR00109">
    <property type="entry name" value="TYRKINASE"/>
</dbReference>
<dbReference type="InterPro" id="IPR054590">
    <property type="entry name" value="EPH_SAM"/>
</dbReference>
<evidence type="ECO:0000256" key="5">
    <source>
        <dbReference type="ARBA" id="ARBA00022679"/>
    </source>
</evidence>
<evidence type="ECO:0000259" key="26">
    <source>
        <dbReference type="PROSITE" id="PS51550"/>
    </source>
</evidence>
<feature type="transmembrane region" description="Helical" evidence="22">
    <location>
        <begin position="541"/>
        <end position="564"/>
    </location>
</feature>
<keyword evidence="4" id="KW-0597">Phosphoprotein</keyword>
<evidence type="ECO:0000256" key="11">
    <source>
        <dbReference type="ARBA" id="ARBA00022840"/>
    </source>
</evidence>
<dbReference type="PROSITE" id="PS51550">
    <property type="entry name" value="EPH_LBD"/>
    <property type="match status" value="1"/>
</dbReference>
<dbReference type="SMART" id="SM00615">
    <property type="entry name" value="EPH_lbd"/>
    <property type="match status" value="1"/>
</dbReference>
<dbReference type="Pfam" id="PF22993">
    <property type="entry name" value="SAM_EPH"/>
    <property type="match status" value="1"/>
</dbReference>
<dbReference type="InterPro" id="IPR009030">
    <property type="entry name" value="Growth_fac_rcpt_cys_sf"/>
</dbReference>
<dbReference type="InterPro" id="IPR000719">
    <property type="entry name" value="Prot_kinase_dom"/>
</dbReference>
<dbReference type="Pfam" id="PF00041">
    <property type="entry name" value="fn3"/>
    <property type="match status" value="2"/>
</dbReference>
<keyword evidence="5" id="KW-0808">Transferase</keyword>
<dbReference type="EC" id="2.7.10.1" evidence="2"/>
<keyword evidence="10" id="KW-0418">Kinase</keyword>
<dbReference type="InterPro" id="IPR050449">
    <property type="entry name" value="Ephrin_rcpt_TKs"/>
</dbReference>
<evidence type="ECO:0000256" key="12">
    <source>
        <dbReference type="ARBA" id="ARBA00022989"/>
    </source>
</evidence>
<dbReference type="AlphaFoldDB" id="A0AAF3F595"/>
<evidence type="ECO:0000256" key="9">
    <source>
        <dbReference type="ARBA" id="ARBA00022741"/>
    </source>
</evidence>
<proteinExistence type="predicted"/>
<dbReference type="Pfam" id="PF07714">
    <property type="entry name" value="PK_Tyr_Ser-Thr"/>
    <property type="match status" value="1"/>
</dbReference>
<dbReference type="GO" id="GO:0007411">
    <property type="term" value="P:axon guidance"/>
    <property type="evidence" value="ECO:0007669"/>
    <property type="project" value="TreeGrafter"/>
</dbReference>
<dbReference type="SUPFAM" id="SSF56112">
    <property type="entry name" value="Protein kinase-like (PK-like)"/>
    <property type="match status" value="1"/>
</dbReference>
<keyword evidence="11 18" id="KW-0067">ATP-binding</keyword>
<evidence type="ECO:0000256" key="16">
    <source>
        <dbReference type="ARBA" id="ARBA00023180"/>
    </source>
</evidence>
<feature type="chain" id="PRO_5042293715" description="receptor protein-tyrosine kinase" evidence="23">
    <location>
        <begin position="25"/>
        <end position="1092"/>
    </location>
</feature>
<dbReference type="SMART" id="SM01411">
    <property type="entry name" value="Ephrin_rec_like"/>
    <property type="match status" value="1"/>
</dbReference>
<dbReference type="PANTHER" id="PTHR46877:SF14">
    <property type="entry name" value="RECEPTOR PROTEIN-TYROSINE KINASE"/>
    <property type="match status" value="1"/>
</dbReference>
<dbReference type="InterPro" id="IPR036116">
    <property type="entry name" value="FN3_sf"/>
</dbReference>